<keyword evidence="2" id="KW-1185">Reference proteome</keyword>
<evidence type="ECO:0000313" key="1">
    <source>
        <dbReference type="EMBL" id="KAF9532898.1"/>
    </source>
</evidence>
<dbReference type="AlphaFoldDB" id="A0A9P6EN91"/>
<accession>A0A9P6EN91</accession>
<dbReference type="OrthoDB" id="3229610at2759"/>
<protein>
    <submittedName>
        <fullName evidence="1">Uncharacterized protein</fullName>
    </submittedName>
</protein>
<dbReference type="EMBL" id="MU157830">
    <property type="protein sequence ID" value="KAF9532898.1"/>
    <property type="molecule type" value="Genomic_DNA"/>
</dbReference>
<name>A0A9P6EN91_9AGAR</name>
<gene>
    <name evidence="1" type="ORF">CPB83DRAFT_846560</name>
</gene>
<dbReference type="Proteomes" id="UP000807306">
    <property type="component" value="Unassembled WGS sequence"/>
</dbReference>
<sequence length="112" mass="12502">MGTFVGIIRHRPHDKFAFLKAECIIEPSALPSPPTHTASFPFASLLAWIMSASASSSGPSRRGSKDLLHLMKVWSACLIGPEAFVRITSIFRLILRRRTSGLWWDDYFALLA</sequence>
<reference evidence="1" key="1">
    <citation type="submission" date="2020-11" db="EMBL/GenBank/DDBJ databases">
        <authorList>
            <consortium name="DOE Joint Genome Institute"/>
            <person name="Ahrendt S."/>
            <person name="Riley R."/>
            <person name="Andreopoulos W."/>
            <person name="Labutti K."/>
            <person name="Pangilinan J."/>
            <person name="Ruiz-Duenas F.J."/>
            <person name="Barrasa J.M."/>
            <person name="Sanchez-Garcia M."/>
            <person name="Camarero S."/>
            <person name="Miyauchi S."/>
            <person name="Serrano A."/>
            <person name="Linde D."/>
            <person name="Babiker R."/>
            <person name="Drula E."/>
            <person name="Ayuso-Fernandez I."/>
            <person name="Pacheco R."/>
            <person name="Padilla G."/>
            <person name="Ferreira P."/>
            <person name="Barriuso J."/>
            <person name="Kellner H."/>
            <person name="Castanera R."/>
            <person name="Alfaro M."/>
            <person name="Ramirez L."/>
            <person name="Pisabarro A.G."/>
            <person name="Kuo A."/>
            <person name="Tritt A."/>
            <person name="Lipzen A."/>
            <person name="He G."/>
            <person name="Yan M."/>
            <person name="Ng V."/>
            <person name="Cullen D."/>
            <person name="Martin F."/>
            <person name="Rosso M.-N."/>
            <person name="Henrissat B."/>
            <person name="Hibbett D."/>
            <person name="Martinez A.T."/>
            <person name="Grigoriev I.V."/>
        </authorList>
    </citation>
    <scope>NUCLEOTIDE SEQUENCE</scope>
    <source>
        <strain evidence="1">CBS 506.95</strain>
    </source>
</reference>
<comment type="caution">
    <text evidence="1">The sequence shown here is derived from an EMBL/GenBank/DDBJ whole genome shotgun (WGS) entry which is preliminary data.</text>
</comment>
<proteinExistence type="predicted"/>
<organism evidence="1 2">
    <name type="scientific">Crepidotus variabilis</name>
    <dbReference type="NCBI Taxonomy" id="179855"/>
    <lineage>
        <taxon>Eukaryota</taxon>
        <taxon>Fungi</taxon>
        <taxon>Dikarya</taxon>
        <taxon>Basidiomycota</taxon>
        <taxon>Agaricomycotina</taxon>
        <taxon>Agaricomycetes</taxon>
        <taxon>Agaricomycetidae</taxon>
        <taxon>Agaricales</taxon>
        <taxon>Agaricineae</taxon>
        <taxon>Crepidotaceae</taxon>
        <taxon>Crepidotus</taxon>
    </lineage>
</organism>
<evidence type="ECO:0000313" key="2">
    <source>
        <dbReference type="Proteomes" id="UP000807306"/>
    </source>
</evidence>